<dbReference type="EMBL" id="SOCA01000001">
    <property type="protein sequence ID" value="TDU81712.1"/>
    <property type="molecule type" value="Genomic_DNA"/>
</dbReference>
<dbReference type="AlphaFoldDB" id="A0A4R7SR15"/>
<evidence type="ECO:0000313" key="1">
    <source>
        <dbReference type="EMBL" id="TDU81712.1"/>
    </source>
</evidence>
<keyword evidence="2" id="KW-1185">Reference proteome</keyword>
<name>A0A4R7SR15_9BACT</name>
<protein>
    <submittedName>
        <fullName evidence="1">Uncharacterized protein</fullName>
    </submittedName>
</protein>
<comment type="caution">
    <text evidence="1">The sequence shown here is derived from an EMBL/GenBank/DDBJ whole genome shotgun (WGS) entry which is preliminary data.</text>
</comment>
<dbReference type="OrthoDB" id="9864635at2"/>
<accession>A0A4R7SR15</accession>
<reference evidence="1 2" key="1">
    <citation type="submission" date="2019-03" db="EMBL/GenBank/DDBJ databases">
        <title>Genomic Encyclopedia of Archaeal and Bacterial Type Strains, Phase II (KMG-II): from individual species to whole genera.</title>
        <authorList>
            <person name="Goeker M."/>
        </authorList>
    </citation>
    <scope>NUCLEOTIDE SEQUENCE [LARGE SCALE GENOMIC DNA]</scope>
    <source>
        <strain evidence="1 2">ATCC 25309</strain>
    </source>
</reference>
<dbReference type="RefSeq" id="WP_133793641.1">
    <property type="nucleotide sequence ID" value="NZ_SOCA01000001.1"/>
</dbReference>
<proteinExistence type="predicted"/>
<dbReference type="Proteomes" id="UP000295662">
    <property type="component" value="Unassembled WGS sequence"/>
</dbReference>
<evidence type="ECO:0000313" key="2">
    <source>
        <dbReference type="Proteomes" id="UP000295662"/>
    </source>
</evidence>
<gene>
    <name evidence="1" type="ORF">EI77_01022</name>
</gene>
<dbReference type="PROSITE" id="PS51257">
    <property type="entry name" value="PROKAR_LIPOPROTEIN"/>
    <property type="match status" value="1"/>
</dbReference>
<sequence>MSYTLDRLLQVRGIPHILVSLVLAGLVSCSTEPEKADAPSIPVTVTATEWSLLEMHYEEAKAISPQCAEVGSIFRVAAENVEVLKTDKNGKPSKVRATGHVFLDTTLPERASGLCQEAIITSQEARLIGSPIMMYRGEVAKATSESTSFWVTNRLQVNGPFKMITREDLMQSLMSSNPLFPVSEPVELLPTTAAIQ</sequence>
<organism evidence="1 2">
    <name type="scientific">Prosthecobacter fusiformis</name>
    <dbReference type="NCBI Taxonomy" id="48464"/>
    <lineage>
        <taxon>Bacteria</taxon>
        <taxon>Pseudomonadati</taxon>
        <taxon>Verrucomicrobiota</taxon>
        <taxon>Verrucomicrobiia</taxon>
        <taxon>Verrucomicrobiales</taxon>
        <taxon>Verrucomicrobiaceae</taxon>
        <taxon>Prosthecobacter</taxon>
    </lineage>
</organism>